<dbReference type="EMBL" id="CP036259">
    <property type="protein sequence ID" value="QDR80337.1"/>
    <property type="molecule type" value="Genomic_DNA"/>
</dbReference>
<gene>
    <name evidence="1" type="ORF">SPTER_16600</name>
</gene>
<dbReference type="KEGG" id="sted:SPTER_16600"/>
<keyword evidence="2" id="KW-1185">Reference proteome</keyword>
<evidence type="ECO:0000313" key="1">
    <source>
        <dbReference type="EMBL" id="QDR80337.1"/>
    </source>
</evidence>
<dbReference type="OrthoDB" id="1675927at2"/>
<proteinExistence type="predicted"/>
<dbReference type="RefSeq" id="WP_144349959.1">
    <property type="nucleotide sequence ID" value="NZ_CP036259.1"/>
</dbReference>
<name>A0A517DSN2_9FIRM</name>
<dbReference type="AlphaFoldDB" id="A0A517DSN2"/>
<sequence length="444" mass="46055">MLKLINNSRGSAGMLAILAMLFLGIIGGAYAALSTSNVTTAARTRDNIAAQYLAEAGAQWAIAQLTDNIKYATTGYTSPTKNAGTPTAGTFTVEVIQNEDNTITIISTGNVNSSISRTVTLSAKAKAGNNNLKTDIFPYAAFADKNMTVNESLITGDIASNTYITVNTHRKEAINGTAFCNKYTIWEPAAVKGGFQSLTTAPVLDVNELMTPMPDITMAGTSLTSVSSPYTLNESFYYVNGNYAEYNHGYSASSGNSVTIYIKGDFETSKNISGDNITIYTTGKFTLNGGSVTAPATGSVKIYANDTVTLNNTATITGGNVTVLAKKGMAFNGGSINHSLPDAVSKVYVTGNVALNNASVVSGQGTGMLVATGTINLNGGSAPKTIFIANNNIEGNSTSTAAGIYTNGNLNMNGATIAYDSNVIDKLGLSGTASGVVVNSWTNK</sequence>
<organism evidence="1 2">
    <name type="scientific">Sporomusa termitida</name>
    <dbReference type="NCBI Taxonomy" id="2377"/>
    <lineage>
        <taxon>Bacteria</taxon>
        <taxon>Bacillati</taxon>
        <taxon>Bacillota</taxon>
        <taxon>Negativicutes</taxon>
        <taxon>Selenomonadales</taxon>
        <taxon>Sporomusaceae</taxon>
        <taxon>Sporomusa</taxon>
    </lineage>
</organism>
<reference evidence="1 2" key="1">
    <citation type="submission" date="2019-02" db="EMBL/GenBank/DDBJ databases">
        <title>Closed genome of Sporomusa termitida DSM 4440.</title>
        <authorList>
            <person name="Poehlein A."/>
            <person name="Daniel R."/>
        </authorList>
    </citation>
    <scope>NUCLEOTIDE SEQUENCE [LARGE SCALE GENOMIC DNA]</scope>
    <source>
        <strain evidence="1 2">DSM 4440</strain>
    </source>
</reference>
<evidence type="ECO:0008006" key="3">
    <source>
        <dbReference type="Google" id="ProtNLM"/>
    </source>
</evidence>
<protein>
    <recommendedName>
        <fullName evidence="3">Type 4 fimbrial biogenesis protein PilX N-terminal domain-containing protein</fullName>
    </recommendedName>
</protein>
<accession>A0A517DSN2</accession>
<dbReference type="Proteomes" id="UP000320776">
    <property type="component" value="Chromosome"/>
</dbReference>
<evidence type="ECO:0000313" key="2">
    <source>
        <dbReference type="Proteomes" id="UP000320776"/>
    </source>
</evidence>